<dbReference type="PANTHER" id="PTHR39598">
    <property type="entry name" value="AUSTINOL SYNTHESIS PROTEIN F-RELATED"/>
    <property type="match status" value="1"/>
</dbReference>
<accession>A0A8H6DVI7</accession>
<dbReference type="SUPFAM" id="SSF54427">
    <property type="entry name" value="NTF2-like"/>
    <property type="match status" value="1"/>
</dbReference>
<dbReference type="Proteomes" id="UP000624244">
    <property type="component" value="Unassembled WGS sequence"/>
</dbReference>
<feature type="domain" description="SnoaL-like" evidence="1">
    <location>
        <begin position="13"/>
        <end position="116"/>
    </location>
</feature>
<dbReference type="OMA" id="TDIGPYA"/>
<name>A0A8H6DVI7_COCSA</name>
<dbReference type="AlphaFoldDB" id="A0A8H6DVI7"/>
<proteinExistence type="predicted"/>
<dbReference type="EMBL" id="WNKQ01000008">
    <property type="protein sequence ID" value="KAF5849991.1"/>
    <property type="molecule type" value="Genomic_DNA"/>
</dbReference>
<organism evidence="2 3">
    <name type="scientific">Cochliobolus sativus</name>
    <name type="common">Common root rot and spot blotch fungus</name>
    <name type="synonym">Bipolaris sorokiniana</name>
    <dbReference type="NCBI Taxonomy" id="45130"/>
    <lineage>
        <taxon>Eukaryota</taxon>
        <taxon>Fungi</taxon>
        <taxon>Dikarya</taxon>
        <taxon>Ascomycota</taxon>
        <taxon>Pezizomycotina</taxon>
        <taxon>Dothideomycetes</taxon>
        <taxon>Pleosporomycetidae</taxon>
        <taxon>Pleosporales</taxon>
        <taxon>Pleosporineae</taxon>
        <taxon>Pleosporaceae</taxon>
        <taxon>Bipolaris</taxon>
    </lineage>
</organism>
<dbReference type="Pfam" id="PF12680">
    <property type="entry name" value="SnoaL_2"/>
    <property type="match status" value="1"/>
</dbReference>
<dbReference type="PANTHER" id="PTHR39598:SF1">
    <property type="entry name" value="AUSTINOID BIOSYNTHESIS CLUSTERS PROTEIN F-RELATED"/>
    <property type="match status" value="1"/>
</dbReference>
<dbReference type="InterPro" id="IPR050977">
    <property type="entry name" value="Fungal_Meroterpenoid_Isomerase"/>
</dbReference>
<protein>
    <recommendedName>
        <fullName evidence="1">SnoaL-like domain-containing protein</fullName>
    </recommendedName>
</protein>
<gene>
    <name evidence="2" type="ORF">GGP41_005469</name>
</gene>
<reference evidence="2" key="1">
    <citation type="submission" date="2019-11" db="EMBL/GenBank/DDBJ databases">
        <title>Bipolaris sorokiniana Genome sequencing.</title>
        <authorList>
            <person name="Wang H."/>
        </authorList>
    </citation>
    <scope>NUCLEOTIDE SEQUENCE</scope>
</reference>
<evidence type="ECO:0000259" key="1">
    <source>
        <dbReference type="Pfam" id="PF12680"/>
    </source>
</evidence>
<evidence type="ECO:0000313" key="2">
    <source>
        <dbReference type="EMBL" id="KAF5849991.1"/>
    </source>
</evidence>
<dbReference type="Gene3D" id="3.10.450.50">
    <property type="match status" value="1"/>
</dbReference>
<dbReference type="InterPro" id="IPR032710">
    <property type="entry name" value="NTF2-like_dom_sf"/>
</dbReference>
<sequence>MTAPTFLQTITLQTFLEAWKTWDYKRYLAILSDDVTQVMLPTSMGVPARGRAEVEHVLPILMSAVTNYKLTIHNVLHDAEKNQAAIYSTAKGDAPFGEWDVESVIFLTFSAAGDRVAKIEEMMDSAKMQELMPKVSKYIQAQSSAGVSGHGIEPGTE</sequence>
<comment type="caution">
    <text evidence="2">The sequence shown here is derived from an EMBL/GenBank/DDBJ whole genome shotgun (WGS) entry which is preliminary data.</text>
</comment>
<dbReference type="InterPro" id="IPR037401">
    <property type="entry name" value="SnoaL-like"/>
</dbReference>
<evidence type="ECO:0000313" key="3">
    <source>
        <dbReference type="Proteomes" id="UP000624244"/>
    </source>
</evidence>